<dbReference type="CDD" id="cd19481">
    <property type="entry name" value="RecA-like_protease"/>
    <property type="match status" value="1"/>
</dbReference>
<dbReference type="InterPro" id="IPR003959">
    <property type="entry name" value="ATPase_AAA_core"/>
</dbReference>
<dbReference type="Pfam" id="PF00004">
    <property type="entry name" value="AAA"/>
    <property type="match status" value="1"/>
</dbReference>
<dbReference type="GO" id="GO:0006508">
    <property type="term" value="P:proteolysis"/>
    <property type="evidence" value="ECO:0007669"/>
    <property type="project" value="InterPro"/>
</dbReference>
<dbReference type="InterPro" id="IPR003960">
    <property type="entry name" value="ATPase_AAA_CS"/>
</dbReference>
<protein>
    <submittedName>
        <fullName evidence="4">ATP-dependent hydrolase protein</fullName>
    </submittedName>
</protein>
<sequence>MNGSRRPVPRSQMSHQMSPSSFTLNRRQSPPSLVVAAASCAVRGALRPFLRRKGIAFIVILNVAEGTSDYYRRAVSSLIRDPVPVDEDCNEIAIVMTVPDGPPDARAIYDRFRYGRQIVLVTERMDNIPSEVKLAADVIAEIPSPSADHYMAASRVAKVRGMTPEIASLLTGFSFDAIASTVRGTRPLLSAVRQLKKSIVEAEKSAPAPVKPKGPSLEELAGYGAAKTWGLQLAADLRAWKAGEIAWEDVDRGALLHGPPGCGKTTYARALANSCEVDLVVASAARWQAAGHLGDYLKAMRAAFAQAMKQSPSILFVDEFDSFGDREGDDDHARDYRRQVINGMLECLDPVEGREGVIVVGATNNPSVIDRALLRPGRLETLIEIPLPDAAARVAILRHHLRDQAFGGDLARFVSATRGWSGADIEKLARDARRLSRRRKVALSEDLLLEVMPARYVLSESELRHTAVHEAGHAIVAVVLASDVLKQVHIDRDAALGVGAQSVGMTVLEPEVGRVKTASYYDDRIAMLLGGIAAETVVYGCHADGAGGAPSSDLVLASDIATKLERHFGFGEVLSVELGKGDRPLEYLRDRDPELRGLVDARLKAQFDRAVALLAEHREELDHLTEALVAKGRVIGDEIRALLGVCSPGAPNPHPSGRDG</sequence>
<dbReference type="Pfam" id="PF01434">
    <property type="entry name" value="Peptidase_M41"/>
    <property type="match status" value="1"/>
</dbReference>
<dbReference type="PANTHER" id="PTHR23076">
    <property type="entry name" value="METALLOPROTEASE M41 FTSH"/>
    <property type="match status" value="1"/>
</dbReference>
<dbReference type="Gene3D" id="1.10.8.60">
    <property type="match status" value="1"/>
</dbReference>
<dbReference type="GO" id="GO:0004222">
    <property type="term" value="F:metalloendopeptidase activity"/>
    <property type="evidence" value="ECO:0007669"/>
    <property type="project" value="InterPro"/>
</dbReference>
<comment type="similarity">
    <text evidence="1">Belongs to the AAA ATPase family.</text>
</comment>
<dbReference type="GO" id="GO:0005524">
    <property type="term" value="F:ATP binding"/>
    <property type="evidence" value="ECO:0007669"/>
    <property type="project" value="UniProtKB-KW"/>
</dbReference>
<dbReference type="Gene3D" id="1.20.58.760">
    <property type="entry name" value="Peptidase M41"/>
    <property type="match status" value="1"/>
</dbReference>
<dbReference type="GO" id="GO:0030163">
    <property type="term" value="P:protein catabolic process"/>
    <property type="evidence" value="ECO:0007669"/>
    <property type="project" value="TreeGrafter"/>
</dbReference>
<evidence type="ECO:0000256" key="2">
    <source>
        <dbReference type="SAM" id="MobiDB-lite"/>
    </source>
</evidence>
<dbReference type="KEGG" id="rhi:NGR_c22390"/>
<dbReference type="AlphaFoldDB" id="C3MFE2"/>
<dbReference type="SUPFAM" id="SSF52540">
    <property type="entry name" value="P-loop containing nucleoside triphosphate hydrolases"/>
    <property type="match status" value="1"/>
</dbReference>
<dbReference type="HOGENOM" id="CLU_000688_20_0_5"/>
<evidence type="ECO:0000259" key="3">
    <source>
        <dbReference type="SMART" id="SM00382"/>
    </source>
</evidence>
<accession>C3MFE2</accession>
<keyword evidence="4" id="KW-0378">Hydrolase</keyword>
<dbReference type="InterPro" id="IPR037219">
    <property type="entry name" value="Peptidase_M41-like"/>
</dbReference>
<dbReference type="SMART" id="SM00382">
    <property type="entry name" value="AAA"/>
    <property type="match status" value="1"/>
</dbReference>
<gene>
    <name evidence="4" type="ordered locus">NGR_c22390</name>
</gene>
<dbReference type="InterPro" id="IPR027417">
    <property type="entry name" value="P-loop_NTPase"/>
</dbReference>
<reference evidence="4 5" key="1">
    <citation type="journal article" date="2009" name="Appl. Environ. Microbiol.">
        <title>Rhizobium sp. strain NGR234 possesses a remarkable number of secretion systems.</title>
        <authorList>
            <person name="Schmeisser C."/>
            <person name="Liesegang H."/>
            <person name="Krysciak D."/>
            <person name="Bakkou N."/>
            <person name="Le Quere A."/>
            <person name="Wollherr A."/>
            <person name="Heinemeyer I."/>
            <person name="Morgenstern B."/>
            <person name="Pommerening-Roeser A."/>
            <person name="Flores M."/>
            <person name="Palacios R."/>
            <person name="Brenner S."/>
            <person name="Gottschalk G."/>
            <person name="Schmitz R.A."/>
            <person name="Broughton W.J."/>
            <person name="Perret X."/>
            <person name="Strittmatter A.W."/>
            <person name="Streit W.R."/>
        </authorList>
    </citation>
    <scope>NUCLEOTIDE SEQUENCE [LARGE SCALE GENOMIC DNA]</scope>
    <source>
        <strain evidence="5">NBRC 101917 / NGR234</strain>
    </source>
</reference>
<dbReference type="PATRIC" id="fig|394.7.peg.5060"/>
<feature type="compositionally biased region" description="Polar residues" evidence="2">
    <location>
        <begin position="11"/>
        <end position="27"/>
    </location>
</feature>
<dbReference type="eggNOG" id="COG0465">
    <property type="taxonomic scope" value="Bacteria"/>
</dbReference>
<dbReference type="GO" id="GO:0005886">
    <property type="term" value="C:plasma membrane"/>
    <property type="evidence" value="ECO:0007669"/>
    <property type="project" value="TreeGrafter"/>
</dbReference>
<organism evidence="4 5">
    <name type="scientific">Sinorhizobium fredii (strain NBRC 101917 / NGR234)</name>
    <dbReference type="NCBI Taxonomy" id="394"/>
    <lineage>
        <taxon>Bacteria</taxon>
        <taxon>Pseudomonadati</taxon>
        <taxon>Pseudomonadota</taxon>
        <taxon>Alphaproteobacteria</taxon>
        <taxon>Hyphomicrobiales</taxon>
        <taxon>Rhizobiaceae</taxon>
        <taxon>Sinorhizobium/Ensifer group</taxon>
        <taxon>Sinorhizobium</taxon>
    </lineage>
</organism>
<dbReference type="InterPro" id="IPR000642">
    <property type="entry name" value="Peptidase_M41"/>
</dbReference>
<keyword evidence="5" id="KW-1185">Reference proteome</keyword>
<name>C3MFE2_SINFN</name>
<dbReference type="EMBL" id="CP001389">
    <property type="protein sequence ID" value="ACP25999.1"/>
    <property type="molecule type" value="Genomic_DNA"/>
</dbReference>
<feature type="domain" description="AAA+ ATPase" evidence="3">
    <location>
        <begin position="250"/>
        <end position="389"/>
    </location>
</feature>
<evidence type="ECO:0000256" key="1">
    <source>
        <dbReference type="RuleBase" id="RU003651"/>
    </source>
</evidence>
<dbReference type="Proteomes" id="UP000001054">
    <property type="component" value="Chromosome"/>
</dbReference>
<dbReference type="GO" id="GO:0016887">
    <property type="term" value="F:ATP hydrolysis activity"/>
    <property type="evidence" value="ECO:0007669"/>
    <property type="project" value="InterPro"/>
</dbReference>
<dbReference type="SUPFAM" id="SSF140990">
    <property type="entry name" value="FtsH protease domain-like"/>
    <property type="match status" value="1"/>
</dbReference>
<proteinExistence type="inferred from homology"/>
<dbReference type="STRING" id="394.NGR_c22390"/>
<dbReference type="InterPro" id="IPR003593">
    <property type="entry name" value="AAA+_ATPase"/>
</dbReference>
<dbReference type="GO" id="GO:0004176">
    <property type="term" value="F:ATP-dependent peptidase activity"/>
    <property type="evidence" value="ECO:0007669"/>
    <property type="project" value="InterPro"/>
</dbReference>
<evidence type="ECO:0000313" key="5">
    <source>
        <dbReference type="Proteomes" id="UP000001054"/>
    </source>
</evidence>
<dbReference type="OrthoDB" id="9809379at2"/>
<feature type="region of interest" description="Disordered" evidence="2">
    <location>
        <begin position="1"/>
        <end position="27"/>
    </location>
</feature>
<keyword evidence="1" id="KW-0067">ATP-binding</keyword>
<keyword evidence="1" id="KW-0547">Nucleotide-binding</keyword>
<dbReference type="Gene3D" id="3.40.50.300">
    <property type="entry name" value="P-loop containing nucleotide triphosphate hydrolases"/>
    <property type="match status" value="1"/>
</dbReference>
<evidence type="ECO:0000313" key="4">
    <source>
        <dbReference type="EMBL" id="ACP25999.1"/>
    </source>
</evidence>
<dbReference type="PANTHER" id="PTHR23076:SF97">
    <property type="entry name" value="ATP-DEPENDENT ZINC METALLOPROTEASE YME1L1"/>
    <property type="match status" value="1"/>
</dbReference>
<dbReference type="PROSITE" id="PS00674">
    <property type="entry name" value="AAA"/>
    <property type="match status" value="1"/>
</dbReference>